<reference evidence="2 3" key="1">
    <citation type="submission" date="2022-09" db="EMBL/GenBank/DDBJ databases">
        <title>Complete genome sequence of Janibacter terrae strain COS04-44, PCL-degrading bacteria isolated from oil spilled coast.</title>
        <authorList>
            <person name="Park H."/>
            <person name="Kim J.Y."/>
            <person name="An S.H."/>
            <person name="Lee C.M."/>
            <person name="Weon H.-Y."/>
        </authorList>
    </citation>
    <scope>NUCLEOTIDE SEQUENCE [LARGE SCALE GENOMIC DNA]</scope>
    <source>
        <strain evidence="2 3">COS04-44</strain>
    </source>
</reference>
<proteinExistence type="predicted"/>
<dbReference type="InterPro" id="IPR010699">
    <property type="entry name" value="DUF1275"/>
</dbReference>
<keyword evidence="1" id="KW-1133">Transmembrane helix</keyword>
<protein>
    <submittedName>
        <fullName evidence="2">DUF1275 domain-containing protein</fullName>
    </submittedName>
</protein>
<dbReference type="Proteomes" id="UP001381003">
    <property type="component" value="Chromosome"/>
</dbReference>
<keyword evidence="1" id="KW-0812">Transmembrane</keyword>
<feature type="transmembrane region" description="Helical" evidence="1">
    <location>
        <begin position="101"/>
        <end position="119"/>
    </location>
</feature>
<dbReference type="PANTHER" id="PTHR37314:SF4">
    <property type="entry name" value="UPF0700 TRANSMEMBRANE PROTEIN YOAK"/>
    <property type="match status" value="1"/>
</dbReference>
<feature type="transmembrane region" description="Helical" evidence="1">
    <location>
        <begin position="23"/>
        <end position="45"/>
    </location>
</feature>
<keyword evidence="1" id="KW-0472">Membrane</keyword>
<dbReference type="Pfam" id="PF06912">
    <property type="entry name" value="DUF1275"/>
    <property type="match status" value="1"/>
</dbReference>
<organism evidence="2 3">
    <name type="scientific">Janibacter terrae</name>
    <dbReference type="NCBI Taxonomy" id="103817"/>
    <lineage>
        <taxon>Bacteria</taxon>
        <taxon>Bacillati</taxon>
        <taxon>Actinomycetota</taxon>
        <taxon>Actinomycetes</taxon>
        <taxon>Micrococcales</taxon>
        <taxon>Intrasporangiaceae</taxon>
        <taxon>Janibacter</taxon>
    </lineage>
</organism>
<feature type="transmembrane region" description="Helical" evidence="1">
    <location>
        <begin position="65"/>
        <end position="89"/>
    </location>
</feature>
<keyword evidence="3" id="KW-1185">Reference proteome</keyword>
<feature type="transmembrane region" description="Helical" evidence="1">
    <location>
        <begin position="125"/>
        <end position="146"/>
    </location>
</feature>
<evidence type="ECO:0000313" key="2">
    <source>
        <dbReference type="EMBL" id="WWF03976.1"/>
    </source>
</evidence>
<gene>
    <name evidence="2" type="ORF">N5P18_09680</name>
</gene>
<evidence type="ECO:0000256" key="1">
    <source>
        <dbReference type="SAM" id="Phobius"/>
    </source>
</evidence>
<name>A0ABZ2FCG9_9MICO</name>
<evidence type="ECO:0000313" key="3">
    <source>
        <dbReference type="Proteomes" id="UP001381003"/>
    </source>
</evidence>
<dbReference type="EMBL" id="CP104874">
    <property type="protein sequence ID" value="WWF03976.1"/>
    <property type="molecule type" value="Genomic_DNA"/>
</dbReference>
<feature type="transmembrane region" description="Helical" evidence="1">
    <location>
        <begin position="192"/>
        <end position="210"/>
    </location>
</feature>
<dbReference type="PANTHER" id="PTHR37314">
    <property type="entry name" value="SLR0142 PROTEIN"/>
    <property type="match status" value="1"/>
</dbReference>
<accession>A0ABZ2FCG9</accession>
<dbReference type="RefSeq" id="WP_068329630.1">
    <property type="nucleotide sequence ID" value="NZ_CP104874.1"/>
</dbReference>
<sequence length="248" mass="26499">MARPGFLTRIAGAERTPELNHQLATLLALVAGVLNSVGFVAVAFYTSHMTGVGAQVADHLVLGDYYLVGIGLLSIASFVTGAMACAVIFNWGRRRGLRSRYANVLLVEGTLMLVFGLLAEELTVSWRELVFVPVLCFTMGLQNAIITKISGAQIRTTHITGMVTDIGIELGKLSYRSRRTDLEPVQGDWPKLRMLGSLVLLFVLGGVIGAGGYLSLGFAVLVPCALALVAVSVRPLAADLAERRSEQA</sequence>